<dbReference type="InParanoid" id="A7E454"/>
<dbReference type="HOGENOM" id="CLU_2400999_0_0_1"/>
<dbReference type="GeneID" id="5494661"/>
<dbReference type="Proteomes" id="UP000001312">
    <property type="component" value="Unassembled WGS sequence"/>
</dbReference>
<dbReference type="EMBL" id="CH476621">
    <property type="protein sequence ID" value="EDN90676.1"/>
    <property type="molecule type" value="Genomic_DNA"/>
</dbReference>
<sequence length="93" mass="10478">MQIKKHYTLSFVRTQELATVPCTLMFGGAWVGWGTCNLKILNENHGRIPLVAEGLMLLGCPFFSIFDKLDPWALVQSIRDLVADRIDLTKEGK</sequence>
<name>A7E454_SCLS1</name>
<evidence type="ECO:0000313" key="1">
    <source>
        <dbReference type="EMBL" id="EDN90676.1"/>
    </source>
</evidence>
<reference evidence="2" key="1">
    <citation type="journal article" date="2011" name="PLoS Genet.">
        <title>Genomic analysis of the necrotrophic fungal pathogens Sclerotinia sclerotiorum and Botrytis cinerea.</title>
        <authorList>
            <person name="Amselem J."/>
            <person name="Cuomo C.A."/>
            <person name="van Kan J.A."/>
            <person name="Viaud M."/>
            <person name="Benito E.P."/>
            <person name="Couloux A."/>
            <person name="Coutinho P.M."/>
            <person name="de Vries R.P."/>
            <person name="Dyer P.S."/>
            <person name="Fillinger S."/>
            <person name="Fournier E."/>
            <person name="Gout L."/>
            <person name="Hahn M."/>
            <person name="Kohn L."/>
            <person name="Lapalu N."/>
            <person name="Plummer K.M."/>
            <person name="Pradier J.M."/>
            <person name="Quevillon E."/>
            <person name="Sharon A."/>
            <person name="Simon A."/>
            <person name="ten Have A."/>
            <person name="Tudzynski B."/>
            <person name="Tudzynski P."/>
            <person name="Wincker P."/>
            <person name="Andrew M."/>
            <person name="Anthouard V."/>
            <person name="Beever R.E."/>
            <person name="Beffa R."/>
            <person name="Benoit I."/>
            <person name="Bouzid O."/>
            <person name="Brault B."/>
            <person name="Chen Z."/>
            <person name="Choquer M."/>
            <person name="Collemare J."/>
            <person name="Cotton P."/>
            <person name="Danchin E.G."/>
            <person name="Da Silva C."/>
            <person name="Gautier A."/>
            <person name="Giraud C."/>
            <person name="Giraud T."/>
            <person name="Gonzalez C."/>
            <person name="Grossetete S."/>
            <person name="Guldener U."/>
            <person name="Henrissat B."/>
            <person name="Howlett B.J."/>
            <person name="Kodira C."/>
            <person name="Kretschmer M."/>
            <person name="Lappartient A."/>
            <person name="Leroch M."/>
            <person name="Levis C."/>
            <person name="Mauceli E."/>
            <person name="Neuveglise C."/>
            <person name="Oeser B."/>
            <person name="Pearson M."/>
            <person name="Poulain J."/>
            <person name="Poussereau N."/>
            <person name="Quesneville H."/>
            <person name="Rascle C."/>
            <person name="Schumacher J."/>
            <person name="Segurens B."/>
            <person name="Sexton A."/>
            <person name="Silva E."/>
            <person name="Sirven C."/>
            <person name="Soanes D.M."/>
            <person name="Talbot N.J."/>
            <person name="Templeton M."/>
            <person name="Yandava C."/>
            <person name="Yarden O."/>
            <person name="Zeng Q."/>
            <person name="Rollins J.A."/>
            <person name="Lebrun M.H."/>
            <person name="Dickman M."/>
        </authorList>
    </citation>
    <scope>NUCLEOTIDE SEQUENCE [LARGE SCALE GENOMIC DNA]</scope>
    <source>
        <strain evidence="2">ATCC 18683 / 1980 / Ss-1</strain>
    </source>
</reference>
<dbReference type="RefSeq" id="XP_001597990.1">
    <property type="nucleotide sequence ID" value="XM_001597940.1"/>
</dbReference>
<evidence type="ECO:0000313" key="2">
    <source>
        <dbReference type="Proteomes" id="UP000001312"/>
    </source>
</evidence>
<dbReference type="KEGG" id="ssl:SS1G_00076"/>
<gene>
    <name evidence="1" type="ORF">SS1G_00076</name>
</gene>
<keyword evidence="2" id="KW-1185">Reference proteome</keyword>
<proteinExistence type="predicted"/>
<protein>
    <submittedName>
        <fullName evidence="1">Uncharacterized protein</fullName>
    </submittedName>
</protein>
<dbReference type="AlphaFoldDB" id="A7E454"/>
<accession>A7E454</accession>
<organism evidence="1 2">
    <name type="scientific">Sclerotinia sclerotiorum (strain ATCC 18683 / 1980 / Ss-1)</name>
    <name type="common">White mold</name>
    <name type="synonym">Whetzelinia sclerotiorum</name>
    <dbReference type="NCBI Taxonomy" id="665079"/>
    <lineage>
        <taxon>Eukaryota</taxon>
        <taxon>Fungi</taxon>
        <taxon>Dikarya</taxon>
        <taxon>Ascomycota</taxon>
        <taxon>Pezizomycotina</taxon>
        <taxon>Leotiomycetes</taxon>
        <taxon>Helotiales</taxon>
        <taxon>Sclerotiniaceae</taxon>
        <taxon>Sclerotinia</taxon>
    </lineage>
</organism>